<evidence type="ECO:0000256" key="1">
    <source>
        <dbReference type="SAM" id="MobiDB-lite"/>
    </source>
</evidence>
<proteinExistence type="predicted"/>
<accession>A0A2M4B748</accession>
<sequence length="77" mass="8637">MLPRRLMTAGFLIAGRRVHGLRITAGEPRRPPRGLDSSVGPRTPECPTREKGYARGPHVHKSHPTFYADRGRAHERS</sequence>
<evidence type="ECO:0000313" key="2">
    <source>
        <dbReference type="EMBL" id="MBW48648.1"/>
    </source>
</evidence>
<reference evidence="2" key="1">
    <citation type="submission" date="2018-01" db="EMBL/GenBank/DDBJ databases">
        <title>An insight into the sialome of Amazonian anophelines.</title>
        <authorList>
            <person name="Ribeiro J.M."/>
            <person name="Scarpassa V."/>
            <person name="Calvo E."/>
        </authorList>
    </citation>
    <scope>NUCLEOTIDE SEQUENCE</scope>
    <source>
        <tissue evidence="2">Salivary glands</tissue>
    </source>
</reference>
<feature type="region of interest" description="Disordered" evidence="1">
    <location>
        <begin position="23"/>
        <end position="77"/>
    </location>
</feature>
<name>A0A2M4B748_9DIPT</name>
<dbReference type="EMBL" id="GGFK01015327">
    <property type="protein sequence ID" value="MBW48648.1"/>
    <property type="molecule type" value="Transcribed_RNA"/>
</dbReference>
<organism evidence="2">
    <name type="scientific">Anopheles triannulatus</name>
    <dbReference type="NCBI Taxonomy" id="58253"/>
    <lineage>
        <taxon>Eukaryota</taxon>
        <taxon>Metazoa</taxon>
        <taxon>Ecdysozoa</taxon>
        <taxon>Arthropoda</taxon>
        <taxon>Hexapoda</taxon>
        <taxon>Insecta</taxon>
        <taxon>Pterygota</taxon>
        <taxon>Neoptera</taxon>
        <taxon>Endopterygota</taxon>
        <taxon>Diptera</taxon>
        <taxon>Nematocera</taxon>
        <taxon>Culicoidea</taxon>
        <taxon>Culicidae</taxon>
        <taxon>Anophelinae</taxon>
        <taxon>Anopheles</taxon>
    </lineage>
</organism>
<protein>
    <submittedName>
        <fullName evidence="2">Putative secreted protein</fullName>
    </submittedName>
</protein>
<dbReference type="AlphaFoldDB" id="A0A2M4B748"/>